<dbReference type="InterPro" id="IPR000330">
    <property type="entry name" value="SNF2_N"/>
</dbReference>
<dbReference type="GO" id="GO:0005524">
    <property type="term" value="F:ATP binding"/>
    <property type="evidence" value="ECO:0007669"/>
    <property type="project" value="UniProtKB-KW"/>
</dbReference>
<dbReference type="SMART" id="SM00490">
    <property type="entry name" value="HELICc"/>
    <property type="match status" value="1"/>
</dbReference>
<dbReference type="PANTHER" id="PTHR45821">
    <property type="entry name" value="SNF2 DOMAIN-CONTAINING PROTEIN CLASSY 2-RELATED"/>
    <property type="match status" value="1"/>
</dbReference>
<feature type="domain" description="Helicase ATP-binding" evidence="8">
    <location>
        <begin position="683"/>
        <end position="864"/>
    </location>
</feature>
<proteinExistence type="predicted"/>
<feature type="region of interest" description="Disordered" evidence="7">
    <location>
        <begin position="1"/>
        <end position="20"/>
    </location>
</feature>
<evidence type="ECO:0000259" key="8">
    <source>
        <dbReference type="PROSITE" id="PS51192"/>
    </source>
</evidence>
<evidence type="ECO:0000256" key="2">
    <source>
        <dbReference type="ARBA" id="ARBA00022741"/>
    </source>
</evidence>
<comment type="caution">
    <text evidence="10">The sequence shown here is derived from an EMBL/GenBank/DDBJ whole genome shotgun (WGS) entry which is preliminary data.</text>
</comment>
<keyword evidence="3" id="KW-0378">Hydrolase</keyword>
<feature type="region of interest" description="Disordered" evidence="7">
    <location>
        <begin position="353"/>
        <end position="386"/>
    </location>
</feature>
<sequence length="1235" mass="138422">MSFTSNSKRSSSPADVYNSTPKRMKLADSGKVFSGFSSFKSLDSKSKYMREKTLPDIFDYSDPSSVQKLVEGYSPGEFGSLGKQMENVYASKAKLLSDLKAITFSLPMSLLKSSPQTAKEDTCDIKTITSSLPISHLKSSPQSVKEDTPGLVNRQEGPFASHDVVDLDDDCVLLEVYPTKDSASVNNSFVGDIQACGCDDGGISIGHAKTPTSVEKGIVVIDIDSDEEDNDCGQIGSFEVSQGLVTQSPIKLEMERGQDLSSPTNNLFHEIKLKRVDDDKMKVKVVQSKTMCDVTKQQSSYSYQEVLLKKSIDENQSVGILVSVLCISNSDAFILYGTANNIESLQVRTQMAHKSKSEAISKRMSPDQEPKPENNSNAQSSDLENCTSSVAKPNVRCDINCRIKWDRPPVGTYEVNTDGSLKTVANPDAISVMIGSYEAVLKDDVGLTISASHGQVLGSNILHHELQGVSASLQLAINARVDTVCIRSDSMEAVNISKAKVPIPWRDKRLSSHKLTTVSREKQKTDEDKKAANKGVYVGVEDDLHDNKSGQDDDGCNDLWNAMDLALESYKEDAMERSVVEYSEREECDHSFVLKDDLGYVCRVCGVISKSIDTIFDYQWIKGSKSTRTYMSTKDRDQIKAGPFSLPNNAEQDLALTEISVHPRHMQQMKQHQLQGFNFLVKNLVSDKPSGCVLAHAPGSGKTFMVFSFIQSFLAKYPSGRPLVILPKSILSSWKKEIKKWQVEDIPLYDFYSSKADKRSQQLDVLKKWVDHKGILFLGYKQFSSIVGSVNRDRHGVAEACHDILIKVPTILILDEGHTPRNDETDMASSLSKVQTPRKVVLSGTLFQNHVKEVFNILNLVRPTFGRSDTVRAIVRRIISRVQIRVGRRPPKAELDAIFYELVEETLRKEEDLRQKFPVIQDLRELTKEILHYYKGDFLDELPGLVDLSVHLNLSAKQKPFVKILEKMDKFRSGSIGSALYMHPELRDATTVASEKGEKRCKVNEDKIEDLLEKINYNDGVKIKFFLNMVRFCESSGEKLIVFGTYLPPLKFLEKLVIKTRGWSVGKQIFLISGDTSAEQREYSMDGFNNNPDAKVFFGSIKACGEGISLVGGSRVLLLDVHLNPSVTRQAIARAFRPGQLKKVYAYRLVAAGSPEEEDDNTSFRKELISKMWFEWNMYCFPQNLEMEPVDVTDCDDPFWEFSALGEDVKVLYKRTRIYKQMKKRRQELSKGKLS</sequence>
<accession>A0A7J7N7G0</accession>
<dbReference type="InterPro" id="IPR027417">
    <property type="entry name" value="P-loop_NTPase"/>
</dbReference>
<dbReference type="SUPFAM" id="SSF52540">
    <property type="entry name" value="P-loop containing nucleoside triphosphate hydrolases"/>
    <property type="match status" value="2"/>
</dbReference>
<feature type="compositionally biased region" description="Polar residues" evidence="7">
    <location>
        <begin position="373"/>
        <end position="386"/>
    </location>
</feature>
<name>A0A7J7N7G0_9MAGN</name>
<dbReference type="Proteomes" id="UP000541444">
    <property type="component" value="Unassembled WGS sequence"/>
</dbReference>
<organism evidence="10 11">
    <name type="scientific">Kingdonia uniflora</name>
    <dbReference type="NCBI Taxonomy" id="39325"/>
    <lineage>
        <taxon>Eukaryota</taxon>
        <taxon>Viridiplantae</taxon>
        <taxon>Streptophyta</taxon>
        <taxon>Embryophyta</taxon>
        <taxon>Tracheophyta</taxon>
        <taxon>Spermatophyta</taxon>
        <taxon>Magnoliopsida</taxon>
        <taxon>Ranunculales</taxon>
        <taxon>Circaeasteraceae</taxon>
        <taxon>Kingdonia</taxon>
    </lineage>
</organism>
<dbReference type="InterPro" id="IPR038718">
    <property type="entry name" value="SNF2-like_sf"/>
</dbReference>
<keyword evidence="5" id="KW-0067">ATP-binding</keyword>
<dbReference type="Gene3D" id="3.40.50.10810">
    <property type="entry name" value="Tandem AAA-ATPase domain"/>
    <property type="match status" value="1"/>
</dbReference>
<evidence type="ECO:0000256" key="3">
    <source>
        <dbReference type="ARBA" id="ARBA00022801"/>
    </source>
</evidence>
<evidence type="ECO:0000313" key="10">
    <source>
        <dbReference type="EMBL" id="KAF6163067.1"/>
    </source>
</evidence>
<keyword evidence="11" id="KW-1185">Reference proteome</keyword>
<keyword evidence="2" id="KW-0547">Nucleotide-binding</keyword>
<reference evidence="10 11" key="1">
    <citation type="journal article" date="2020" name="IScience">
        <title>Genome Sequencing of the Endangered Kingdonia uniflora (Circaeasteraceae, Ranunculales) Reveals Potential Mechanisms of Evolutionary Specialization.</title>
        <authorList>
            <person name="Sun Y."/>
            <person name="Deng T."/>
            <person name="Zhang A."/>
            <person name="Moore M.J."/>
            <person name="Landis J.B."/>
            <person name="Lin N."/>
            <person name="Zhang H."/>
            <person name="Zhang X."/>
            <person name="Huang J."/>
            <person name="Zhang X."/>
            <person name="Sun H."/>
            <person name="Wang H."/>
        </authorList>
    </citation>
    <scope>NUCLEOTIDE SEQUENCE [LARGE SCALE GENOMIC DNA]</scope>
    <source>
        <strain evidence="10">TB1705</strain>
        <tissue evidence="10">Leaf</tissue>
    </source>
</reference>
<dbReference type="PANTHER" id="PTHR45821:SF1">
    <property type="entry name" value="ATP-DEPENDENT HELICASE FAMILY PROTEIN-RELATED"/>
    <property type="match status" value="1"/>
</dbReference>
<keyword evidence="4" id="KW-0347">Helicase</keyword>
<dbReference type="InterPro" id="IPR014001">
    <property type="entry name" value="Helicase_ATP-bd"/>
</dbReference>
<dbReference type="GO" id="GO:0004386">
    <property type="term" value="F:helicase activity"/>
    <property type="evidence" value="ECO:0007669"/>
    <property type="project" value="UniProtKB-KW"/>
</dbReference>
<dbReference type="InterPro" id="IPR049730">
    <property type="entry name" value="SNF2/RAD54-like_C"/>
</dbReference>
<dbReference type="GO" id="GO:0016787">
    <property type="term" value="F:hydrolase activity"/>
    <property type="evidence" value="ECO:0007669"/>
    <property type="project" value="UniProtKB-KW"/>
</dbReference>
<evidence type="ECO:0000256" key="7">
    <source>
        <dbReference type="SAM" id="MobiDB-lite"/>
    </source>
</evidence>
<evidence type="ECO:0000259" key="9">
    <source>
        <dbReference type="PROSITE" id="PS51194"/>
    </source>
</evidence>
<feature type="compositionally biased region" description="Basic and acidic residues" evidence="7">
    <location>
        <begin position="355"/>
        <end position="372"/>
    </location>
</feature>
<dbReference type="AlphaFoldDB" id="A0A7J7N7G0"/>
<protein>
    <submittedName>
        <fullName evidence="10">Uncharacterized protein</fullName>
    </submittedName>
</protein>
<evidence type="ECO:0000256" key="4">
    <source>
        <dbReference type="ARBA" id="ARBA00022806"/>
    </source>
</evidence>
<feature type="domain" description="Helicase C-terminal" evidence="9">
    <location>
        <begin position="1007"/>
        <end position="1193"/>
    </location>
</feature>
<evidence type="ECO:0000256" key="6">
    <source>
        <dbReference type="ARBA" id="ARBA00023242"/>
    </source>
</evidence>
<comment type="subcellular location">
    <subcellularLocation>
        <location evidence="1">Nucleus</location>
    </subcellularLocation>
</comment>
<gene>
    <name evidence="10" type="ORF">GIB67_001395</name>
</gene>
<dbReference type="Pfam" id="PF00176">
    <property type="entry name" value="SNF2-rel_dom"/>
    <property type="match status" value="1"/>
</dbReference>
<evidence type="ECO:0000313" key="11">
    <source>
        <dbReference type="Proteomes" id="UP000541444"/>
    </source>
</evidence>
<dbReference type="CDD" id="cd18793">
    <property type="entry name" value="SF2_C_SNF"/>
    <property type="match status" value="1"/>
</dbReference>
<dbReference type="PROSITE" id="PS51194">
    <property type="entry name" value="HELICASE_CTER"/>
    <property type="match status" value="1"/>
</dbReference>
<dbReference type="Pfam" id="PF00271">
    <property type="entry name" value="Helicase_C"/>
    <property type="match status" value="1"/>
</dbReference>
<evidence type="ECO:0000256" key="1">
    <source>
        <dbReference type="ARBA" id="ARBA00004123"/>
    </source>
</evidence>
<dbReference type="GO" id="GO:0080188">
    <property type="term" value="P:gene silencing by siRNA-directed DNA methylation"/>
    <property type="evidence" value="ECO:0007669"/>
    <property type="project" value="InterPro"/>
</dbReference>
<dbReference type="InterPro" id="IPR044567">
    <property type="entry name" value="CLSY/DRD1"/>
</dbReference>
<dbReference type="OrthoDB" id="9900844at2759"/>
<dbReference type="SMART" id="SM00487">
    <property type="entry name" value="DEXDc"/>
    <property type="match status" value="1"/>
</dbReference>
<dbReference type="EMBL" id="JACGCM010001002">
    <property type="protein sequence ID" value="KAF6163067.1"/>
    <property type="molecule type" value="Genomic_DNA"/>
</dbReference>
<keyword evidence="6" id="KW-0539">Nucleus</keyword>
<dbReference type="PROSITE" id="PS51192">
    <property type="entry name" value="HELICASE_ATP_BIND_1"/>
    <property type="match status" value="1"/>
</dbReference>
<dbReference type="GO" id="GO:0005634">
    <property type="term" value="C:nucleus"/>
    <property type="evidence" value="ECO:0007669"/>
    <property type="project" value="UniProtKB-SubCell"/>
</dbReference>
<dbReference type="Gene3D" id="3.40.50.300">
    <property type="entry name" value="P-loop containing nucleotide triphosphate hydrolases"/>
    <property type="match status" value="1"/>
</dbReference>
<evidence type="ECO:0000256" key="5">
    <source>
        <dbReference type="ARBA" id="ARBA00022840"/>
    </source>
</evidence>
<dbReference type="InterPro" id="IPR001650">
    <property type="entry name" value="Helicase_C-like"/>
</dbReference>